<keyword evidence="2" id="KW-0813">Transport</keyword>
<evidence type="ECO:0008006" key="9">
    <source>
        <dbReference type="Google" id="ProtNLM"/>
    </source>
</evidence>
<evidence type="ECO:0000256" key="3">
    <source>
        <dbReference type="ARBA" id="ARBA00022781"/>
    </source>
</evidence>
<evidence type="ECO:0000313" key="7">
    <source>
        <dbReference type="EMBL" id="RIU86094.1"/>
    </source>
</evidence>
<reference evidence="7 8" key="2">
    <citation type="submission" date="2018-10" db="EMBL/GenBank/DDBJ databases">
        <title>Draft genome sequence of Candidatus Sulcia muelleri from Kolla paulula, a vector of Xylella fastidiosa causing Pierces disease of grapevine in Taiwan.</title>
        <authorList>
            <person name="Shih H.-T."/>
        </authorList>
    </citation>
    <scope>NUCLEOTIDE SEQUENCE [LARGE SCALE GENOMIC DNA]</scope>
    <source>
        <strain evidence="7 8">KPTW1</strain>
    </source>
</reference>
<comment type="caution">
    <text evidence="7">The sequence shown here is derived from an EMBL/GenBank/DDBJ whole genome shotgun (WGS) entry which is preliminary data.</text>
</comment>
<accession>A0A3A1MMD8</accession>
<dbReference type="SUPFAM" id="SSF47928">
    <property type="entry name" value="N-terminal domain of the delta subunit of the F1F0-ATP synthase"/>
    <property type="match status" value="1"/>
</dbReference>
<evidence type="ECO:0000256" key="2">
    <source>
        <dbReference type="ARBA" id="ARBA00022448"/>
    </source>
</evidence>
<keyword evidence="6" id="KW-0066">ATP synthesis</keyword>
<keyword evidence="5" id="KW-0472">Membrane</keyword>
<dbReference type="InterPro" id="IPR026015">
    <property type="entry name" value="ATP_synth_OSCP/delta_N_sf"/>
</dbReference>
<evidence type="ECO:0000256" key="1">
    <source>
        <dbReference type="ARBA" id="ARBA00004370"/>
    </source>
</evidence>
<keyword evidence="4" id="KW-0406">Ion transport</keyword>
<dbReference type="GO" id="GO:0046933">
    <property type="term" value="F:proton-transporting ATP synthase activity, rotational mechanism"/>
    <property type="evidence" value="ECO:0007669"/>
    <property type="project" value="InterPro"/>
</dbReference>
<evidence type="ECO:0000256" key="5">
    <source>
        <dbReference type="ARBA" id="ARBA00023136"/>
    </source>
</evidence>
<sequence length="158" mass="19211">MKQIIIIFSIKLLIIMKFSSKLFIKRYAKGFFFLVFNSKKEIFIKNEIEKIFFLIRKNSIKKIILNTHFLKKKEKINFFKRLMISNFLLKLIKLLINDNRELLFIYICLEYIKIFKKKLSIIDLFFLSKKQIIKSNIIFILKKIDKTYIINNNIDNNN</sequence>
<evidence type="ECO:0000256" key="6">
    <source>
        <dbReference type="ARBA" id="ARBA00023310"/>
    </source>
</evidence>
<dbReference type="Pfam" id="PF00213">
    <property type="entry name" value="OSCP"/>
    <property type="match status" value="1"/>
</dbReference>
<dbReference type="GO" id="GO:0016020">
    <property type="term" value="C:membrane"/>
    <property type="evidence" value="ECO:0007669"/>
    <property type="project" value="UniProtKB-SubCell"/>
</dbReference>
<dbReference type="Proteomes" id="UP000265496">
    <property type="component" value="Unassembled WGS sequence"/>
</dbReference>
<dbReference type="AlphaFoldDB" id="A0A3A1MMD8"/>
<proteinExistence type="predicted"/>
<evidence type="ECO:0000256" key="4">
    <source>
        <dbReference type="ARBA" id="ARBA00023065"/>
    </source>
</evidence>
<name>A0A3A1MMD8_9FLAO</name>
<organism evidence="7 8">
    <name type="scientific">Candidatus Karelsulcia muelleri</name>
    <dbReference type="NCBI Taxonomy" id="336810"/>
    <lineage>
        <taxon>Bacteria</taxon>
        <taxon>Pseudomonadati</taxon>
        <taxon>Bacteroidota</taxon>
        <taxon>Flavobacteriia</taxon>
        <taxon>Flavobacteriales</taxon>
        <taxon>Candidatus Karelsulcia</taxon>
    </lineage>
</organism>
<keyword evidence="3" id="KW-0375">Hydrogen ion transport</keyword>
<evidence type="ECO:0000313" key="8">
    <source>
        <dbReference type="Proteomes" id="UP000265496"/>
    </source>
</evidence>
<dbReference type="EMBL" id="QWZP01000003">
    <property type="protein sequence ID" value="RIU86094.1"/>
    <property type="molecule type" value="Genomic_DNA"/>
</dbReference>
<gene>
    <name evidence="7" type="ORF">D2A33_00155</name>
</gene>
<protein>
    <recommendedName>
        <fullName evidence="9">ATP synthase F(1) sector subunit delta</fullName>
    </recommendedName>
</protein>
<comment type="subcellular location">
    <subcellularLocation>
        <location evidence="1">Membrane</location>
    </subcellularLocation>
</comment>
<feature type="non-terminal residue" evidence="7">
    <location>
        <position position="158"/>
    </location>
</feature>
<reference evidence="8" key="1">
    <citation type="submission" date="2018-08" db="EMBL/GenBank/DDBJ databases">
        <authorList>
            <person name="Dai Z."/>
        </authorList>
    </citation>
    <scope>NUCLEOTIDE SEQUENCE [LARGE SCALE GENOMIC DNA]</scope>
    <source>
        <strain evidence="8">KPTW1</strain>
    </source>
</reference>
<dbReference type="InterPro" id="IPR000711">
    <property type="entry name" value="ATPase_OSCP/dsu"/>
</dbReference>